<comment type="subcellular location">
    <subcellularLocation>
        <location evidence="2">Cytoplasm</location>
    </subcellularLocation>
    <subcellularLocation>
        <location evidence="1">Nucleus</location>
    </subcellularLocation>
</comment>
<evidence type="ECO:0000256" key="8">
    <source>
        <dbReference type="ARBA" id="ARBA00047761"/>
    </source>
</evidence>
<evidence type="ECO:0000256" key="5">
    <source>
        <dbReference type="ARBA" id="ARBA00022801"/>
    </source>
</evidence>
<feature type="region of interest" description="Disordered" evidence="12">
    <location>
        <begin position="1"/>
        <end position="26"/>
    </location>
</feature>
<keyword evidence="5" id="KW-0378">Hydrolase</keyword>
<reference evidence="15" key="1">
    <citation type="submission" date="2015-06" db="EMBL/GenBank/DDBJ databases">
        <authorList>
            <person name="Hoefler B.C."/>
            <person name="Straight P.D."/>
        </authorList>
    </citation>
    <scope>NUCLEOTIDE SEQUENCE</scope>
</reference>
<dbReference type="InterPro" id="IPR000387">
    <property type="entry name" value="Tyr_Pase_dom"/>
</dbReference>
<gene>
    <name evidence="15" type="primary">Dusp12_0</name>
    <name evidence="15" type="ORF">c2_g1_i1</name>
</gene>
<dbReference type="PROSITE" id="PS50056">
    <property type="entry name" value="TYR_PHOSPHATASE_2"/>
    <property type="match status" value="1"/>
</dbReference>
<accession>A0A0K8WHM0</accession>
<dbReference type="Gene3D" id="3.90.190.10">
    <property type="entry name" value="Protein tyrosine phosphatase superfamily"/>
    <property type="match status" value="1"/>
</dbReference>
<feature type="domain" description="Tyrosine specific protein phosphatases" evidence="14">
    <location>
        <begin position="139"/>
        <end position="190"/>
    </location>
</feature>
<comment type="catalytic activity">
    <reaction evidence="9">
        <text>O-phospho-L-threonyl-[protein] + H2O = L-threonyl-[protein] + phosphate</text>
        <dbReference type="Rhea" id="RHEA:47004"/>
        <dbReference type="Rhea" id="RHEA-COMP:11060"/>
        <dbReference type="Rhea" id="RHEA-COMP:11605"/>
        <dbReference type="ChEBI" id="CHEBI:15377"/>
        <dbReference type="ChEBI" id="CHEBI:30013"/>
        <dbReference type="ChEBI" id="CHEBI:43474"/>
        <dbReference type="ChEBI" id="CHEBI:61977"/>
        <dbReference type="EC" id="3.1.3.16"/>
    </reaction>
</comment>
<dbReference type="InterPro" id="IPR029021">
    <property type="entry name" value="Prot-tyrosine_phosphatase-like"/>
</dbReference>
<evidence type="ECO:0000256" key="7">
    <source>
        <dbReference type="ARBA" id="ARBA00023242"/>
    </source>
</evidence>
<dbReference type="GO" id="GO:0004725">
    <property type="term" value="F:protein tyrosine phosphatase activity"/>
    <property type="evidence" value="ECO:0007669"/>
    <property type="project" value="UniProtKB-EC"/>
</dbReference>
<dbReference type="PIRSF" id="PIRSF000941">
    <property type="entry name" value="DUSP12"/>
    <property type="match status" value="1"/>
</dbReference>
<evidence type="ECO:0000256" key="2">
    <source>
        <dbReference type="ARBA" id="ARBA00004496"/>
    </source>
</evidence>
<comment type="similarity">
    <text evidence="3">Belongs to the protein-tyrosine phosphatase family. Non-receptor class dual specificity subfamily.</text>
</comment>
<organism evidence="15">
    <name type="scientific">Bactrocera latifrons</name>
    <name type="common">Malaysian fruit fly</name>
    <name type="synonym">Chaetodacus latifrons</name>
    <dbReference type="NCBI Taxonomy" id="174628"/>
    <lineage>
        <taxon>Eukaryota</taxon>
        <taxon>Metazoa</taxon>
        <taxon>Ecdysozoa</taxon>
        <taxon>Arthropoda</taxon>
        <taxon>Hexapoda</taxon>
        <taxon>Insecta</taxon>
        <taxon>Pterygota</taxon>
        <taxon>Neoptera</taxon>
        <taxon>Endopterygota</taxon>
        <taxon>Diptera</taxon>
        <taxon>Brachycera</taxon>
        <taxon>Muscomorpha</taxon>
        <taxon>Tephritoidea</taxon>
        <taxon>Tephritidae</taxon>
        <taxon>Bactrocera</taxon>
        <taxon>Bactrocera</taxon>
    </lineage>
</organism>
<dbReference type="AlphaFoldDB" id="A0A0K8WHM0"/>
<dbReference type="Pfam" id="PF00782">
    <property type="entry name" value="DSPc"/>
    <property type="match status" value="1"/>
</dbReference>
<dbReference type="InterPro" id="IPR003595">
    <property type="entry name" value="Tyr_Pase_cat"/>
</dbReference>
<dbReference type="GO" id="GO:0005634">
    <property type="term" value="C:nucleus"/>
    <property type="evidence" value="ECO:0007669"/>
    <property type="project" value="UniProtKB-SubCell"/>
</dbReference>
<proteinExistence type="inferred from homology"/>
<evidence type="ECO:0000256" key="1">
    <source>
        <dbReference type="ARBA" id="ARBA00004123"/>
    </source>
</evidence>
<evidence type="ECO:0000256" key="6">
    <source>
        <dbReference type="ARBA" id="ARBA00022912"/>
    </source>
</evidence>
<dbReference type="InterPro" id="IPR000340">
    <property type="entry name" value="Dual-sp_phosphatase_cat-dom"/>
</dbReference>
<dbReference type="PROSITE" id="PS00383">
    <property type="entry name" value="TYR_PHOSPHATASE_1"/>
    <property type="match status" value="1"/>
</dbReference>
<sequence length="423" mass="46854">MSKMQVERNLAQTETIGTNGQSSDSTSATVASGVAVKCATVDNVNRNQRRLQDVGTLRREDFDGGPVSVDEIVPGLYLGNLTAATHMETLKNFEITHILTLDSVPLPQHITQASFLTTKYVHIADMPKEDILHHLDTCSDFISLAMAQKGRVLVHCYFGVSRSSAVVIAFIMKQHDLEYPAAFELVRSKRRFVQPNPGFVSQLKLYRRMGCKIDQQYQRYKLYRLRLAGEQVRKAKILPQSFNSLIKSDPAVTQENPEPIVYRCRKCRRVLVSKSHVLLHNTKSLATSTVPAAAKAGGSNNNPSPVVQQAPRLLEQIAAQIRKASLASPTVASAAVGEGDAVNEQLQTVCRNILFVEPISWMRDISHNTQGRLHCPKCDQKVGNFSWINGCQCPCGEEVSPAFYLIPSRVELSKAVQNVQTTL</sequence>
<dbReference type="GO" id="GO:0008138">
    <property type="term" value="F:protein tyrosine/serine/threonine phosphatase activity"/>
    <property type="evidence" value="ECO:0007669"/>
    <property type="project" value="InterPro"/>
</dbReference>
<dbReference type="OrthoDB" id="2017893at2759"/>
<dbReference type="PANTHER" id="PTHR45848:SF4">
    <property type="entry name" value="DUAL SPECIFICITY PROTEIN PHOSPHATASE 12"/>
    <property type="match status" value="1"/>
</dbReference>
<dbReference type="SMART" id="SM00195">
    <property type="entry name" value="DSPc"/>
    <property type="match status" value="1"/>
</dbReference>
<dbReference type="GO" id="GO:0005737">
    <property type="term" value="C:cytoplasm"/>
    <property type="evidence" value="ECO:0007669"/>
    <property type="project" value="UniProtKB-SubCell"/>
</dbReference>
<dbReference type="InterPro" id="IPR020422">
    <property type="entry name" value="TYR_PHOSPHATASE_DUAL_dom"/>
</dbReference>
<evidence type="ECO:0000256" key="4">
    <source>
        <dbReference type="ARBA" id="ARBA00022490"/>
    </source>
</evidence>
<keyword evidence="6" id="KW-0904">Protein phosphatase</keyword>
<dbReference type="GO" id="GO:0004722">
    <property type="term" value="F:protein serine/threonine phosphatase activity"/>
    <property type="evidence" value="ECO:0007669"/>
    <property type="project" value="UniProtKB-EC"/>
</dbReference>
<dbReference type="InterPro" id="IPR016130">
    <property type="entry name" value="Tyr_Pase_AS"/>
</dbReference>
<evidence type="ECO:0000256" key="11">
    <source>
        <dbReference type="PIRSR" id="PIRSR000941-50"/>
    </source>
</evidence>
<dbReference type="FunFam" id="3.90.190.10:FF:000056">
    <property type="entry name" value="Dual specificity phosphatase 12"/>
    <property type="match status" value="1"/>
</dbReference>
<protein>
    <submittedName>
        <fullName evidence="15">Dual specificity protein phosphatase 12</fullName>
    </submittedName>
</protein>
<comment type="catalytic activity">
    <reaction evidence="8">
        <text>O-phospho-L-seryl-[protein] + H2O = L-seryl-[protein] + phosphate</text>
        <dbReference type="Rhea" id="RHEA:20629"/>
        <dbReference type="Rhea" id="RHEA-COMP:9863"/>
        <dbReference type="Rhea" id="RHEA-COMP:11604"/>
        <dbReference type="ChEBI" id="CHEBI:15377"/>
        <dbReference type="ChEBI" id="CHEBI:29999"/>
        <dbReference type="ChEBI" id="CHEBI:43474"/>
        <dbReference type="ChEBI" id="CHEBI:83421"/>
        <dbReference type="EC" id="3.1.3.16"/>
    </reaction>
</comment>
<evidence type="ECO:0000256" key="3">
    <source>
        <dbReference type="ARBA" id="ARBA00008601"/>
    </source>
</evidence>
<dbReference type="SMART" id="SM00404">
    <property type="entry name" value="PTPc_motif"/>
    <property type="match status" value="1"/>
</dbReference>
<dbReference type="PROSITE" id="PS50054">
    <property type="entry name" value="TYR_PHOSPHATASE_DUAL"/>
    <property type="match status" value="1"/>
</dbReference>
<keyword evidence="4" id="KW-0963">Cytoplasm</keyword>
<keyword evidence="7" id="KW-0539">Nucleus</keyword>
<name>A0A0K8WHM0_BACLA</name>
<dbReference type="EMBL" id="GDHF01001663">
    <property type="protein sequence ID" value="JAI50651.1"/>
    <property type="molecule type" value="Transcribed_RNA"/>
</dbReference>
<feature type="active site" description="Phosphocysteine intermediate" evidence="11">
    <location>
        <position position="156"/>
    </location>
</feature>
<feature type="domain" description="Tyrosine-protein phosphatase" evidence="13">
    <location>
        <begin position="65"/>
        <end position="212"/>
    </location>
</feature>
<feature type="compositionally biased region" description="Polar residues" evidence="12">
    <location>
        <begin position="10"/>
        <end position="26"/>
    </location>
</feature>
<dbReference type="CDD" id="cd14498">
    <property type="entry name" value="DSP"/>
    <property type="match status" value="1"/>
</dbReference>
<evidence type="ECO:0000256" key="12">
    <source>
        <dbReference type="SAM" id="MobiDB-lite"/>
    </source>
</evidence>
<dbReference type="PANTHER" id="PTHR45848">
    <property type="entry name" value="DUAL SPECIFICITY PROTEIN PHOSPHATASE 12 FAMILY MEMBER"/>
    <property type="match status" value="1"/>
</dbReference>
<evidence type="ECO:0000256" key="9">
    <source>
        <dbReference type="ARBA" id="ARBA00048336"/>
    </source>
</evidence>
<dbReference type="SUPFAM" id="SSF52799">
    <property type="entry name" value="(Phosphotyrosine protein) phosphatases II"/>
    <property type="match status" value="1"/>
</dbReference>
<evidence type="ECO:0000259" key="14">
    <source>
        <dbReference type="PROSITE" id="PS50056"/>
    </source>
</evidence>
<evidence type="ECO:0000256" key="10">
    <source>
        <dbReference type="ARBA" id="ARBA00051722"/>
    </source>
</evidence>
<dbReference type="InterPro" id="IPR016278">
    <property type="entry name" value="DUSP12"/>
</dbReference>
<comment type="catalytic activity">
    <reaction evidence="10">
        <text>O-phospho-L-tyrosyl-[protein] + H2O = L-tyrosyl-[protein] + phosphate</text>
        <dbReference type="Rhea" id="RHEA:10684"/>
        <dbReference type="Rhea" id="RHEA-COMP:10136"/>
        <dbReference type="Rhea" id="RHEA-COMP:20101"/>
        <dbReference type="ChEBI" id="CHEBI:15377"/>
        <dbReference type="ChEBI" id="CHEBI:43474"/>
        <dbReference type="ChEBI" id="CHEBI:46858"/>
        <dbReference type="ChEBI" id="CHEBI:61978"/>
        <dbReference type="EC" id="3.1.3.48"/>
    </reaction>
</comment>
<evidence type="ECO:0000313" key="15">
    <source>
        <dbReference type="EMBL" id="JAI50651.1"/>
    </source>
</evidence>
<evidence type="ECO:0000259" key="13">
    <source>
        <dbReference type="PROSITE" id="PS50054"/>
    </source>
</evidence>